<accession>A0AA37MEJ0</accession>
<evidence type="ECO:0000256" key="1">
    <source>
        <dbReference type="SAM" id="SignalP"/>
    </source>
</evidence>
<proteinExistence type="predicted"/>
<dbReference type="AlphaFoldDB" id="A0AA37MEJ0"/>
<dbReference type="RefSeq" id="WP_039869290.1">
    <property type="nucleotide sequence ID" value="NZ_BPTR01000001.1"/>
</dbReference>
<dbReference type="EMBL" id="BPTR01000001">
    <property type="protein sequence ID" value="GJG28508.1"/>
    <property type="molecule type" value="Genomic_DNA"/>
</dbReference>
<protein>
    <recommendedName>
        <fullName evidence="4">YD repeat-containing protein</fullName>
    </recommendedName>
</protein>
<keyword evidence="1" id="KW-0732">Signal</keyword>
<comment type="caution">
    <text evidence="2">The sequence shown here is derived from an EMBL/GenBank/DDBJ whole genome shotgun (WGS) entry which is preliminary data.</text>
</comment>
<feature type="chain" id="PRO_5041241355" description="YD repeat-containing protein" evidence="1">
    <location>
        <begin position="19"/>
        <end position="958"/>
    </location>
</feature>
<feature type="signal peptide" evidence="1">
    <location>
        <begin position="1"/>
        <end position="18"/>
    </location>
</feature>
<evidence type="ECO:0000313" key="3">
    <source>
        <dbReference type="Proteomes" id="UP000887043"/>
    </source>
</evidence>
<evidence type="ECO:0008006" key="4">
    <source>
        <dbReference type="Google" id="ProtNLM"/>
    </source>
</evidence>
<dbReference type="InterPro" id="IPR006530">
    <property type="entry name" value="YD"/>
</dbReference>
<sequence>MARILLSLLMFCCLSLHAQNVITRDIPTPNASDLGKYGEVPVSYFTGQPNISIPLNTYYFKGYPLSIYLQYDACGVLVNSLPGWTGHNWTLIAGGSITRIQKNVPDEWKQQKRTKYGEFHNYFENPNRINEGDPVSDVTFSDDFKTYDLEPDVFVFNFQGKTGKFIYGNDGQWKVISEDNIDVLFDVKDESNYISPFIPNYPCKSSVKAVPKCIKGFTLRDDKGYVYIFGGDNSCIDYGINFFSQVQDNQNDSFIAKTWYLTKIKDKYGNTVFRFNYERGPFIAQFINSYNSLLTNDNAEYGGLTGTMFASSLESNAIFPYGGMLNSPVYLKSIIPGESEPLATFESSYIPLTTDELYPNLNLNNHPVCQTPANSGLELFMYLCYNGYGSKYSQFRYGGPYTIKDKTILKYTRLKVLDKIKFPTYSIELKYNYNNRMHLDEVKIIYGKESMSYQMVYNNFHHLPNDYLSQASDHWGYYNGMNSNSYNNFNKEVNDCSSNGQLTTLYYPTGGYTTFLFEHNTYGAYCDNYTNHLIEPAAKKTFTGGLRIKEICDFDGMNKSPVRKRIFSYNIPGSERSSGQLCALPLYSFRASTSTSFSKNTSVVPLSNTFGPHVGYSYVTVTEADHSSNCYHYSNISDYPNIMPGRTWGSTPPTRTDHSYLYGKILDESTYSSDGKLIEKAVYSYTKNPIIDKIQTTDLIWNKPNSYVTPFYTGSIYYYDIPKFNLLAKETTTYIGSHQQTNTDNYEYTLKSLPLSLPYSHRSWINVISGHAKSRLGKTQRTVYEYPFDDYRASATAYQTTKYFNLSPIGTKNYYNSTLINGEQTIYKMINDSVSVPSMKIRINRDLSVDTIETYLAYSKKFYEVSAYKPYNKSITKTGVSWGGYPEYVGYQEANCDNPRKSESWYYWTNSGKLTDVLYPNGNFMTYYYDSFDRLIEATDVFGNITQRIKYHTRKNEK</sequence>
<dbReference type="Proteomes" id="UP000887043">
    <property type="component" value="Unassembled WGS sequence"/>
</dbReference>
<organism evidence="2 3">
    <name type="scientific">Segatella bryantii</name>
    <name type="common">Prevotella bryantii</name>
    <dbReference type="NCBI Taxonomy" id="77095"/>
    <lineage>
        <taxon>Bacteria</taxon>
        <taxon>Pseudomonadati</taxon>
        <taxon>Bacteroidota</taxon>
        <taxon>Bacteroidia</taxon>
        <taxon>Bacteroidales</taxon>
        <taxon>Prevotellaceae</taxon>
        <taxon>Segatella</taxon>
    </lineage>
</organism>
<name>A0AA37MEJ0_SEGBR</name>
<reference evidence="2" key="1">
    <citation type="submission" date="2021-08" db="EMBL/GenBank/DDBJ databases">
        <title>Prevotella lacticifex sp. nov., isolated from rumen of cow.</title>
        <authorList>
            <person name="Shinkai T."/>
            <person name="Ikeyama N."/>
            <person name="Kumagai M."/>
            <person name="Ohmori H."/>
            <person name="Sakamoto M."/>
            <person name="Ohkuma M."/>
            <person name="Mitsumori M."/>
        </authorList>
    </citation>
    <scope>NUCLEOTIDE SEQUENCE</scope>
    <source>
        <strain evidence="2">DSM 11371</strain>
    </source>
</reference>
<evidence type="ECO:0000313" key="2">
    <source>
        <dbReference type="EMBL" id="GJG28508.1"/>
    </source>
</evidence>
<dbReference type="NCBIfam" id="TIGR01643">
    <property type="entry name" value="YD_repeat_2x"/>
    <property type="match status" value="1"/>
</dbReference>
<gene>
    <name evidence="2" type="ORF">PRRU23_22080</name>
</gene>